<keyword evidence="7" id="KW-0496">Mitochondrion</keyword>
<evidence type="ECO:0000256" key="6">
    <source>
        <dbReference type="ARBA" id="ARBA00022989"/>
    </source>
</evidence>
<dbReference type="EMBL" id="CADEPM010000006">
    <property type="protein sequence ID" value="CAB3407752.1"/>
    <property type="molecule type" value="Genomic_DNA"/>
</dbReference>
<reference evidence="11 12" key="1">
    <citation type="submission" date="2020-04" db="EMBL/GenBank/DDBJ databases">
        <authorList>
            <person name="Laetsch R D."/>
            <person name="Stevens L."/>
            <person name="Kumar S."/>
            <person name="Blaxter L. M."/>
        </authorList>
    </citation>
    <scope>NUCLEOTIDE SEQUENCE [LARGE SCALE GENOMIC DNA]</scope>
</reference>
<dbReference type="AlphaFoldDB" id="A0A8S1F9N2"/>
<dbReference type="GO" id="GO:0005743">
    <property type="term" value="C:mitochondrial inner membrane"/>
    <property type="evidence" value="ECO:0007669"/>
    <property type="project" value="UniProtKB-SubCell"/>
</dbReference>
<evidence type="ECO:0000256" key="3">
    <source>
        <dbReference type="ARBA" id="ARBA00013934"/>
    </source>
</evidence>
<feature type="transmembrane region" description="Helical" evidence="10">
    <location>
        <begin position="78"/>
        <end position="101"/>
    </location>
</feature>
<accession>A0A8S1F9N2</accession>
<dbReference type="InterPro" id="IPR009792">
    <property type="entry name" value="TMEM242"/>
</dbReference>
<evidence type="ECO:0000256" key="2">
    <source>
        <dbReference type="ARBA" id="ARBA00007570"/>
    </source>
</evidence>
<evidence type="ECO:0000256" key="1">
    <source>
        <dbReference type="ARBA" id="ARBA00004448"/>
    </source>
</evidence>
<keyword evidence="4 10" id="KW-0812">Transmembrane</keyword>
<evidence type="ECO:0000256" key="5">
    <source>
        <dbReference type="ARBA" id="ARBA00022792"/>
    </source>
</evidence>
<evidence type="ECO:0000256" key="8">
    <source>
        <dbReference type="ARBA" id="ARBA00023136"/>
    </source>
</evidence>
<dbReference type="Proteomes" id="UP000494206">
    <property type="component" value="Unassembled WGS sequence"/>
</dbReference>
<dbReference type="PANTHER" id="PTHR13141">
    <property type="entry name" value="TRANSMEMBRANE PROTEIN 242"/>
    <property type="match status" value="1"/>
</dbReference>
<evidence type="ECO:0000313" key="12">
    <source>
        <dbReference type="Proteomes" id="UP000494206"/>
    </source>
</evidence>
<keyword evidence="6 10" id="KW-1133">Transmembrane helix</keyword>
<comment type="similarity">
    <text evidence="2">Belongs to the TMEM242 family.</text>
</comment>
<evidence type="ECO:0000256" key="10">
    <source>
        <dbReference type="SAM" id="Phobius"/>
    </source>
</evidence>
<name>A0A8S1F9N2_9PELO</name>
<dbReference type="PANTHER" id="PTHR13141:SF4">
    <property type="entry name" value="TRANSMEMBRANE PROTEIN 242"/>
    <property type="match status" value="1"/>
</dbReference>
<keyword evidence="5" id="KW-0999">Mitochondrion inner membrane</keyword>
<proteinExistence type="inferred from homology"/>
<evidence type="ECO:0000256" key="7">
    <source>
        <dbReference type="ARBA" id="ARBA00023128"/>
    </source>
</evidence>
<keyword evidence="12" id="KW-1185">Reference proteome</keyword>
<comment type="subcellular location">
    <subcellularLocation>
        <location evidence="1">Mitochondrion inner membrane</location>
        <topology evidence="1">Multi-pass membrane protein</topology>
    </subcellularLocation>
</comment>
<evidence type="ECO:0000313" key="11">
    <source>
        <dbReference type="EMBL" id="CAB3407752.1"/>
    </source>
</evidence>
<gene>
    <name evidence="11" type="ORF">CBOVIS_LOCUS9629</name>
</gene>
<comment type="function">
    <text evidence="9">Scaffold protein that participates in the c-ring assembly of mitochondrial ATP synthase (F(1)F(0) ATP synthase or complex V) by facilitating the membrane insertion and oligomer formation of the subunit c/ATP5MC3. Participates in the incorporation of the c-ring into vestigial complexes. Additionally influences the incorporation of subunits MT-ATP6, MT-ATP8, ATP5MJ, and ATP5MK in the ATP synthase.</text>
</comment>
<organism evidence="11 12">
    <name type="scientific">Caenorhabditis bovis</name>
    <dbReference type="NCBI Taxonomy" id="2654633"/>
    <lineage>
        <taxon>Eukaryota</taxon>
        <taxon>Metazoa</taxon>
        <taxon>Ecdysozoa</taxon>
        <taxon>Nematoda</taxon>
        <taxon>Chromadorea</taxon>
        <taxon>Rhabditida</taxon>
        <taxon>Rhabditina</taxon>
        <taxon>Rhabditomorpha</taxon>
        <taxon>Rhabditoidea</taxon>
        <taxon>Rhabditidae</taxon>
        <taxon>Peloderinae</taxon>
        <taxon>Caenorhabditis</taxon>
    </lineage>
</organism>
<keyword evidence="8 10" id="KW-0472">Membrane</keyword>
<sequence length="158" mass="16587">MSEVRPTAPSTLSGQALVAIDKIDTSNTATFVKSVIGGTSFVTLLFGIRSAWKHTRQPEAAELARAQLLSGAAFAGKALGVATVITVSGFSLLIVAASAILQVNTPRQFGAAMKNAFGDSLRLPQSANSLTFEKFLRSIETKTGVEGETAEGEQKKDE</sequence>
<evidence type="ECO:0000256" key="4">
    <source>
        <dbReference type="ARBA" id="ARBA00022692"/>
    </source>
</evidence>
<dbReference type="OrthoDB" id="2378895at2759"/>
<protein>
    <recommendedName>
        <fullName evidence="3">Transmembrane protein 242</fullName>
    </recommendedName>
</protein>
<comment type="caution">
    <text evidence="11">The sequence shown here is derived from an EMBL/GenBank/DDBJ whole genome shotgun (WGS) entry which is preliminary data.</text>
</comment>
<evidence type="ECO:0000256" key="9">
    <source>
        <dbReference type="ARBA" id="ARBA00045905"/>
    </source>
</evidence>